<comment type="caution">
    <text evidence="3">The sequence shown here is derived from an EMBL/GenBank/DDBJ whole genome shotgun (WGS) entry which is preliminary data.</text>
</comment>
<name>A0A561Q1C1_9BACT</name>
<accession>A0A561Q1C1</accession>
<keyword evidence="1" id="KW-0732">Signal</keyword>
<feature type="domain" description="Tail specific protease" evidence="2">
    <location>
        <begin position="236"/>
        <end position="446"/>
    </location>
</feature>
<reference evidence="3 4" key="1">
    <citation type="submission" date="2019-06" db="EMBL/GenBank/DDBJ databases">
        <title>Sorghum-associated microbial communities from plants grown in Nebraska, USA.</title>
        <authorList>
            <person name="Schachtman D."/>
        </authorList>
    </citation>
    <scope>NUCLEOTIDE SEQUENCE [LARGE SCALE GENOMIC DNA]</scope>
    <source>
        <strain evidence="3 4">1209</strain>
    </source>
</reference>
<dbReference type="Gene3D" id="3.90.226.10">
    <property type="entry name" value="2-enoyl-CoA Hydratase, Chain A, domain 1"/>
    <property type="match status" value="1"/>
</dbReference>
<dbReference type="OrthoDB" id="2327485at2"/>
<dbReference type="InterPro" id="IPR005151">
    <property type="entry name" value="Tail-specific_protease"/>
</dbReference>
<dbReference type="Pfam" id="PF03572">
    <property type="entry name" value="Peptidase_S41"/>
    <property type="match status" value="1"/>
</dbReference>
<dbReference type="AlphaFoldDB" id="A0A561Q1C1"/>
<dbReference type="Proteomes" id="UP000320811">
    <property type="component" value="Unassembled WGS sequence"/>
</dbReference>
<feature type="signal peptide" evidence="1">
    <location>
        <begin position="1"/>
        <end position="18"/>
    </location>
</feature>
<gene>
    <name evidence="3" type="ORF">FHW36_10161</name>
</gene>
<dbReference type="RefSeq" id="WP_145660431.1">
    <property type="nucleotide sequence ID" value="NZ_VIWO01000001.1"/>
</dbReference>
<protein>
    <submittedName>
        <fullName evidence="3">Peptidase S41-like protein</fullName>
    </submittedName>
</protein>
<dbReference type="SUPFAM" id="SSF52096">
    <property type="entry name" value="ClpP/crotonase"/>
    <property type="match status" value="1"/>
</dbReference>
<evidence type="ECO:0000313" key="3">
    <source>
        <dbReference type="EMBL" id="TWF44144.1"/>
    </source>
</evidence>
<keyword evidence="4" id="KW-1185">Reference proteome</keyword>
<dbReference type="GO" id="GO:0008236">
    <property type="term" value="F:serine-type peptidase activity"/>
    <property type="evidence" value="ECO:0007669"/>
    <property type="project" value="InterPro"/>
</dbReference>
<sequence length="462" mass="51146">MKAIAVLVLLLCNAHLYAQECDCKKKFDSVHIYLRKNYVGFIDKVTPVTQQTYSALVAKLRLQAATIRGASHCMLLINRYLRFFRDQHLVLEPEYAPVIEKITLLPAQLELLEKQAAGPVMGIYESDSMGKIALVKSPHGLRQYAAVILQSPQLAWTPGDVVFELAATAPDKYDLVNYSHQRVTLDTVTINKQRNGLEALGWQKAGASHGQLSREMPAFTDMPAATTFFRQVDDSTGYLRIGGFTAADFPITDSVLNANDEYLRKNPRLIIDIRDNGVGTDKLTERLRPLLYTQPVRIVGADFLATADNIAAWSRILDQQSGQMPDEYLEQTRKAIHQGDGLQGRLVSLGPDENMILPAPLSAPAKVAVIVNNKCSNAAEQFLLEAIQSRKVKVYGTPTAGALDYFNVNEVKFTAPACTIRYPVTRSRRVAAGQGIDNKGVQPSVKLNFSAPGWLEEVVKQF</sequence>
<proteinExistence type="predicted"/>
<dbReference type="EMBL" id="VIWO01000001">
    <property type="protein sequence ID" value="TWF44144.1"/>
    <property type="molecule type" value="Genomic_DNA"/>
</dbReference>
<organism evidence="3 4">
    <name type="scientific">Chitinophaga polysaccharea</name>
    <dbReference type="NCBI Taxonomy" id="1293035"/>
    <lineage>
        <taxon>Bacteria</taxon>
        <taxon>Pseudomonadati</taxon>
        <taxon>Bacteroidota</taxon>
        <taxon>Chitinophagia</taxon>
        <taxon>Chitinophagales</taxon>
        <taxon>Chitinophagaceae</taxon>
        <taxon>Chitinophaga</taxon>
    </lineage>
</organism>
<evidence type="ECO:0000256" key="1">
    <source>
        <dbReference type="SAM" id="SignalP"/>
    </source>
</evidence>
<evidence type="ECO:0000313" key="4">
    <source>
        <dbReference type="Proteomes" id="UP000320811"/>
    </source>
</evidence>
<dbReference type="InterPro" id="IPR029045">
    <property type="entry name" value="ClpP/crotonase-like_dom_sf"/>
</dbReference>
<feature type="chain" id="PRO_5021842650" evidence="1">
    <location>
        <begin position="19"/>
        <end position="462"/>
    </location>
</feature>
<evidence type="ECO:0000259" key="2">
    <source>
        <dbReference type="Pfam" id="PF03572"/>
    </source>
</evidence>
<dbReference type="GO" id="GO:0006508">
    <property type="term" value="P:proteolysis"/>
    <property type="evidence" value="ECO:0007669"/>
    <property type="project" value="InterPro"/>
</dbReference>